<accession>A0ABT6WI74</accession>
<gene>
    <name evidence="1" type="ORF">QLQ12_12505</name>
</gene>
<dbReference type="SUPFAM" id="SSF54611">
    <property type="entry name" value="SecB-like"/>
    <property type="match status" value="1"/>
</dbReference>
<reference evidence="1 2" key="1">
    <citation type="submission" date="2023-05" db="EMBL/GenBank/DDBJ databases">
        <title>Actinoplanes sp. NEAU-A12 genome sequencing.</title>
        <authorList>
            <person name="Wang Z.-S."/>
        </authorList>
    </citation>
    <scope>NUCLEOTIDE SEQUENCE [LARGE SCALE GENOMIC DNA]</scope>
    <source>
        <strain evidence="1 2">NEAU-A12</strain>
    </source>
</reference>
<dbReference type="Gene3D" id="3.10.420.10">
    <property type="entry name" value="SecB-like"/>
    <property type="match status" value="1"/>
</dbReference>
<dbReference type="EMBL" id="JASCTH010000007">
    <property type="protein sequence ID" value="MDI6099415.1"/>
    <property type="molecule type" value="Genomic_DNA"/>
</dbReference>
<evidence type="ECO:0000313" key="1">
    <source>
        <dbReference type="EMBL" id="MDI6099415.1"/>
    </source>
</evidence>
<dbReference type="Proteomes" id="UP001241758">
    <property type="component" value="Unassembled WGS sequence"/>
</dbReference>
<dbReference type="InterPro" id="IPR035958">
    <property type="entry name" value="SecB-like_sf"/>
</dbReference>
<organism evidence="1 2">
    <name type="scientific">Actinoplanes sandaracinus</name>
    <dbReference type="NCBI Taxonomy" id="3045177"/>
    <lineage>
        <taxon>Bacteria</taxon>
        <taxon>Bacillati</taxon>
        <taxon>Actinomycetota</taxon>
        <taxon>Actinomycetes</taxon>
        <taxon>Micromonosporales</taxon>
        <taxon>Micromonosporaceae</taxon>
        <taxon>Actinoplanes</taxon>
    </lineage>
</organism>
<protein>
    <submittedName>
        <fullName evidence="1">Uncharacterized protein</fullName>
    </submittedName>
</protein>
<sequence>MIRRASLVDLRLRKLDAELLLPVVKPPLRVVLLDLTREMSSIPGHMVYACSYELEGRDGTQETFLSLKIVLNAVVRVPDDPPLTESELKAFGAVGLIEIAHPYIRELVHSLSGRMGLPALVVEVAPPIA</sequence>
<comment type="caution">
    <text evidence="1">The sequence shown here is derived from an EMBL/GenBank/DDBJ whole genome shotgun (WGS) entry which is preliminary data.</text>
</comment>
<proteinExistence type="predicted"/>
<dbReference type="RefSeq" id="WP_282759584.1">
    <property type="nucleotide sequence ID" value="NZ_JASCTH010000007.1"/>
</dbReference>
<keyword evidence="2" id="KW-1185">Reference proteome</keyword>
<name>A0ABT6WI74_9ACTN</name>
<evidence type="ECO:0000313" key="2">
    <source>
        <dbReference type="Proteomes" id="UP001241758"/>
    </source>
</evidence>